<dbReference type="InterPro" id="IPR038186">
    <property type="entry name" value="CHAD_dom_sf"/>
</dbReference>
<evidence type="ECO:0000259" key="1">
    <source>
        <dbReference type="PROSITE" id="PS51708"/>
    </source>
</evidence>
<feature type="domain" description="CHAD" evidence="1">
    <location>
        <begin position="8"/>
        <end position="287"/>
    </location>
</feature>
<dbReference type="EMBL" id="PXYL01000006">
    <property type="protein sequence ID" value="PSJ60202.1"/>
    <property type="molecule type" value="Genomic_DNA"/>
</dbReference>
<gene>
    <name evidence="2" type="ORF">C7I85_13580</name>
</gene>
<dbReference type="Proteomes" id="UP000240653">
    <property type="component" value="Unassembled WGS sequence"/>
</dbReference>
<protein>
    <submittedName>
        <fullName evidence="2">Metal-binding protein</fullName>
    </submittedName>
</protein>
<reference evidence="2 3" key="1">
    <citation type="submission" date="2018-03" db="EMBL/GenBank/DDBJ databases">
        <title>The draft genome of Mesorhizobium soli JCM 19897.</title>
        <authorList>
            <person name="Li L."/>
            <person name="Liu L."/>
            <person name="Liang L."/>
            <person name="Wang T."/>
            <person name="Zhang X."/>
        </authorList>
    </citation>
    <scope>NUCLEOTIDE SEQUENCE [LARGE SCALE GENOMIC DNA]</scope>
    <source>
        <strain evidence="2 3">JCM 19897</strain>
    </source>
</reference>
<dbReference type="SMART" id="SM00880">
    <property type="entry name" value="CHAD"/>
    <property type="match status" value="1"/>
</dbReference>
<sequence length="313" mass="35095">MNYCIDPHSPLTAEVRRIASEEVDAALEDLTAARTEPEVRLHECRKHLKRLRALYRLVRSADQGFFRAENARFRDVAHSLAGGREATALIETVDRLAKEFPEEACSGELAGVRKALVSRRDALLHPDTGLHIDIEVAIASCQRGRAALAFFKLPDKPQGSADLLAKGAKKAMRKAGKALAAASKNGTEENFHELRKAVKAHWMQMMLLTDFWPPPVKPRRKEIDLLGEHLGELNDLAVMRRVLVEESAKLGSRKEIALLERLIKRSEKRLRKQSLVEAADLFEDKPGKATRKLAKNYKTEAKAEKKSDELVES</sequence>
<proteinExistence type="predicted"/>
<dbReference type="RefSeq" id="WP_106724532.1">
    <property type="nucleotide sequence ID" value="NZ_PXYL01000006.1"/>
</dbReference>
<dbReference type="PROSITE" id="PS51708">
    <property type="entry name" value="CHAD"/>
    <property type="match status" value="1"/>
</dbReference>
<dbReference type="InterPro" id="IPR007899">
    <property type="entry name" value="CHAD_dom"/>
</dbReference>
<dbReference type="PANTHER" id="PTHR39339:SF1">
    <property type="entry name" value="CHAD DOMAIN-CONTAINING PROTEIN"/>
    <property type="match status" value="1"/>
</dbReference>
<dbReference type="PANTHER" id="PTHR39339">
    <property type="entry name" value="SLR1444 PROTEIN"/>
    <property type="match status" value="1"/>
</dbReference>
<accession>A0A2P7SCF8</accession>
<dbReference type="Pfam" id="PF05235">
    <property type="entry name" value="CHAD"/>
    <property type="match status" value="1"/>
</dbReference>
<keyword evidence="3" id="KW-1185">Reference proteome</keyword>
<dbReference type="OrthoDB" id="9810907at2"/>
<dbReference type="AlphaFoldDB" id="A0A2P7SCF8"/>
<evidence type="ECO:0000313" key="2">
    <source>
        <dbReference type="EMBL" id="PSJ60202.1"/>
    </source>
</evidence>
<dbReference type="Gene3D" id="1.40.20.10">
    <property type="entry name" value="CHAD domain"/>
    <property type="match status" value="1"/>
</dbReference>
<organism evidence="2 3">
    <name type="scientific">Pseudaminobacter soli</name>
    <name type="common">ex Li et al. 2025</name>
    <dbReference type="NCBI Taxonomy" id="1295366"/>
    <lineage>
        <taxon>Bacteria</taxon>
        <taxon>Pseudomonadati</taxon>
        <taxon>Pseudomonadota</taxon>
        <taxon>Alphaproteobacteria</taxon>
        <taxon>Hyphomicrobiales</taxon>
        <taxon>Phyllobacteriaceae</taxon>
        <taxon>Pseudaminobacter</taxon>
    </lineage>
</organism>
<comment type="caution">
    <text evidence="2">The sequence shown here is derived from an EMBL/GenBank/DDBJ whole genome shotgun (WGS) entry which is preliminary data.</text>
</comment>
<name>A0A2P7SCF8_9HYPH</name>
<evidence type="ECO:0000313" key="3">
    <source>
        <dbReference type="Proteomes" id="UP000240653"/>
    </source>
</evidence>